<feature type="region of interest" description="Disordered" evidence="2">
    <location>
        <begin position="26"/>
        <end position="49"/>
    </location>
</feature>
<dbReference type="InterPro" id="IPR001878">
    <property type="entry name" value="Znf_CCHC"/>
</dbReference>
<name>A0A9C6WG37_ARADU</name>
<dbReference type="PANTHER" id="PTHR15503">
    <property type="entry name" value="LDOC1 RELATED"/>
    <property type="match status" value="1"/>
</dbReference>
<dbReference type="KEGG" id="adu:107477859"/>
<dbReference type="SUPFAM" id="SSF57756">
    <property type="entry name" value="Retrovirus zinc finger-like domains"/>
    <property type="match status" value="1"/>
</dbReference>
<accession>A0A9C6WG37</accession>
<dbReference type="Gene3D" id="4.10.60.10">
    <property type="entry name" value="Zinc finger, CCHC-type"/>
    <property type="match status" value="1"/>
</dbReference>
<dbReference type="CDD" id="cd00303">
    <property type="entry name" value="retropepsin_like"/>
    <property type="match status" value="1"/>
</dbReference>
<dbReference type="Gene3D" id="2.40.70.10">
    <property type="entry name" value="Acid Proteases"/>
    <property type="match status" value="1"/>
</dbReference>
<dbReference type="PANTHER" id="PTHR15503:SF42">
    <property type="entry name" value="ZINC FINGER, CCHC-TYPE, RETROTRANSPOSON GAG DOMAIN, ASPARTIC PEPTIDASE DOMAIN PROTEIN-RELATED"/>
    <property type="match status" value="1"/>
</dbReference>
<sequence length="491" mass="54877">MVSEQFIPIEPERRTDCASMHALDQMSTRGRGRGRGRGRTGTVTPAPIGTDPVDFMAALGNMAAAMQATAEALGNQINQGNHGNNNDEDGPMTLALFLKVHPPTFRGTSNPTDVDNWIQAMERALQAQQVPEEQWVKFGTYQLQGEAQYWWQGTRRILQPDGAAIPWEVFRTEFYKKYFPNSARNAKELELMQLQQGQMTVAEYTSKFEELCCFSRICQGAPEDFAEWKCIKYEGGLRSDILSFVAPMEIRVFSELVNKSRVAEDCVRKAAAEKGSLRVPFQRPSGRNFAPRGRNFKRGGSIPQQTQGQGNYRRPNTNASQGKRFGKQPQQDLNCQKCGKYHPGVPCRLGLGVCYSCGQPGHIASNCPEKKKYETGRVQQPGRVYTTSTIGAEGSETLIRGNCEMAGKILNALFDSGASHSFIAFEKAHELGLRMVVLGYDLKVYNATHEAMVTRIECPQVSFRVQQHEFVHDLIFSTVYARRVRSTSCSE</sequence>
<dbReference type="GeneID" id="107477859"/>
<dbReference type="RefSeq" id="XP_052114137.1">
    <property type="nucleotide sequence ID" value="XM_052258177.1"/>
</dbReference>
<organism evidence="4 5">
    <name type="scientific">Arachis duranensis</name>
    <name type="common">Wild peanut</name>
    <dbReference type="NCBI Taxonomy" id="130453"/>
    <lineage>
        <taxon>Eukaryota</taxon>
        <taxon>Viridiplantae</taxon>
        <taxon>Streptophyta</taxon>
        <taxon>Embryophyta</taxon>
        <taxon>Tracheophyta</taxon>
        <taxon>Spermatophyta</taxon>
        <taxon>Magnoliopsida</taxon>
        <taxon>eudicotyledons</taxon>
        <taxon>Gunneridae</taxon>
        <taxon>Pentapetalae</taxon>
        <taxon>rosids</taxon>
        <taxon>fabids</taxon>
        <taxon>Fabales</taxon>
        <taxon>Fabaceae</taxon>
        <taxon>Papilionoideae</taxon>
        <taxon>50 kb inversion clade</taxon>
        <taxon>dalbergioids sensu lato</taxon>
        <taxon>Dalbergieae</taxon>
        <taxon>Pterocarpus clade</taxon>
        <taxon>Arachis</taxon>
    </lineage>
</organism>
<keyword evidence="1" id="KW-0862">Zinc</keyword>
<dbReference type="Proteomes" id="UP000515211">
    <property type="component" value="Chromosome 3"/>
</dbReference>
<dbReference type="InterPro" id="IPR021109">
    <property type="entry name" value="Peptidase_aspartic_dom_sf"/>
</dbReference>
<dbReference type="GO" id="GO:0008270">
    <property type="term" value="F:zinc ion binding"/>
    <property type="evidence" value="ECO:0007669"/>
    <property type="project" value="UniProtKB-KW"/>
</dbReference>
<keyword evidence="1" id="KW-0479">Metal-binding</keyword>
<feature type="domain" description="CCHC-type" evidence="3">
    <location>
        <begin position="354"/>
        <end position="369"/>
    </location>
</feature>
<dbReference type="Pfam" id="PF03732">
    <property type="entry name" value="Retrotrans_gag"/>
    <property type="match status" value="1"/>
</dbReference>
<feature type="region of interest" description="Disordered" evidence="2">
    <location>
        <begin position="1"/>
        <end position="20"/>
    </location>
</feature>
<dbReference type="PROSITE" id="PS50158">
    <property type="entry name" value="ZF_CCHC"/>
    <property type="match status" value="1"/>
</dbReference>
<evidence type="ECO:0000256" key="2">
    <source>
        <dbReference type="SAM" id="MobiDB-lite"/>
    </source>
</evidence>
<evidence type="ECO:0000259" key="3">
    <source>
        <dbReference type="PROSITE" id="PS50158"/>
    </source>
</evidence>
<gene>
    <name evidence="5" type="primary">LOC107477859</name>
</gene>
<keyword evidence="4" id="KW-1185">Reference proteome</keyword>
<evidence type="ECO:0000256" key="1">
    <source>
        <dbReference type="PROSITE-ProRule" id="PRU00047"/>
    </source>
</evidence>
<dbReference type="AlphaFoldDB" id="A0A9C6WG37"/>
<protein>
    <submittedName>
        <fullName evidence="5">Uncharacterized protein LOC107477859</fullName>
    </submittedName>
</protein>
<keyword evidence="1" id="KW-0863">Zinc-finger</keyword>
<evidence type="ECO:0000313" key="4">
    <source>
        <dbReference type="Proteomes" id="UP000515211"/>
    </source>
</evidence>
<evidence type="ECO:0000313" key="5">
    <source>
        <dbReference type="RefSeq" id="XP_052114137.1"/>
    </source>
</evidence>
<dbReference type="InterPro" id="IPR032567">
    <property type="entry name" value="RTL1-rel"/>
</dbReference>
<dbReference type="InterPro" id="IPR036875">
    <property type="entry name" value="Znf_CCHC_sf"/>
</dbReference>
<feature type="compositionally biased region" description="Polar residues" evidence="2">
    <location>
        <begin position="302"/>
        <end position="321"/>
    </location>
</feature>
<dbReference type="Pfam" id="PF00098">
    <property type="entry name" value="zf-CCHC"/>
    <property type="match status" value="1"/>
</dbReference>
<reference evidence="5" key="2">
    <citation type="submission" date="2025-08" db="UniProtKB">
        <authorList>
            <consortium name="RefSeq"/>
        </authorList>
    </citation>
    <scope>IDENTIFICATION</scope>
    <source>
        <tissue evidence="5">Whole plant</tissue>
    </source>
</reference>
<dbReference type="Pfam" id="PF08284">
    <property type="entry name" value="RVP_2"/>
    <property type="match status" value="1"/>
</dbReference>
<proteinExistence type="predicted"/>
<dbReference type="InterPro" id="IPR005162">
    <property type="entry name" value="Retrotrans_gag_dom"/>
</dbReference>
<feature type="region of interest" description="Disordered" evidence="2">
    <location>
        <begin position="280"/>
        <end position="329"/>
    </location>
</feature>
<dbReference type="SMART" id="SM00343">
    <property type="entry name" value="ZnF_C2HC"/>
    <property type="match status" value="1"/>
</dbReference>
<dbReference type="GO" id="GO:0003676">
    <property type="term" value="F:nucleic acid binding"/>
    <property type="evidence" value="ECO:0007669"/>
    <property type="project" value="InterPro"/>
</dbReference>
<reference evidence="4" key="1">
    <citation type="journal article" date="2016" name="Nat. Genet.">
        <title>The genome sequences of Arachis duranensis and Arachis ipaensis, the diploid ancestors of cultivated peanut.</title>
        <authorList>
            <person name="Bertioli D.J."/>
            <person name="Cannon S.B."/>
            <person name="Froenicke L."/>
            <person name="Huang G."/>
            <person name="Farmer A.D."/>
            <person name="Cannon E.K."/>
            <person name="Liu X."/>
            <person name="Gao D."/>
            <person name="Clevenger J."/>
            <person name="Dash S."/>
            <person name="Ren L."/>
            <person name="Moretzsohn M.C."/>
            <person name="Shirasawa K."/>
            <person name="Huang W."/>
            <person name="Vidigal B."/>
            <person name="Abernathy B."/>
            <person name="Chu Y."/>
            <person name="Niederhuth C.E."/>
            <person name="Umale P."/>
            <person name="Araujo A.C."/>
            <person name="Kozik A."/>
            <person name="Kim K.D."/>
            <person name="Burow M.D."/>
            <person name="Varshney R.K."/>
            <person name="Wang X."/>
            <person name="Zhang X."/>
            <person name="Barkley N."/>
            <person name="Guimaraes P.M."/>
            <person name="Isobe S."/>
            <person name="Guo B."/>
            <person name="Liao B."/>
            <person name="Stalker H.T."/>
            <person name="Schmitz R.J."/>
            <person name="Scheffler B.E."/>
            <person name="Leal-Bertioli S.C."/>
            <person name="Xun X."/>
            <person name="Jackson S.A."/>
            <person name="Michelmore R."/>
            <person name="Ozias-Akins P."/>
        </authorList>
    </citation>
    <scope>NUCLEOTIDE SEQUENCE [LARGE SCALE GENOMIC DNA]</scope>
    <source>
        <strain evidence="4">cv. V14167</strain>
    </source>
</reference>